<evidence type="ECO:0000256" key="1">
    <source>
        <dbReference type="SAM" id="Coils"/>
    </source>
</evidence>
<name>A0A8J4G106_9CHLO</name>
<organism evidence="3 4">
    <name type="scientific">Volvox reticuliferus</name>
    <dbReference type="NCBI Taxonomy" id="1737510"/>
    <lineage>
        <taxon>Eukaryota</taxon>
        <taxon>Viridiplantae</taxon>
        <taxon>Chlorophyta</taxon>
        <taxon>core chlorophytes</taxon>
        <taxon>Chlorophyceae</taxon>
        <taxon>CS clade</taxon>
        <taxon>Chlamydomonadales</taxon>
        <taxon>Volvocaceae</taxon>
        <taxon>Volvox</taxon>
    </lineage>
</organism>
<proteinExistence type="predicted"/>
<dbReference type="EMBL" id="BNCQ01000001">
    <property type="protein sequence ID" value="GIL94482.1"/>
    <property type="molecule type" value="Genomic_DNA"/>
</dbReference>
<evidence type="ECO:0000313" key="3">
    <source>
        <dbReference type="EMBL" id="GIL94482.1"/>
    </source>
</evidence>
<evidence type="ECO:0000313" key="4">
    <source>
        <dbReference type="Proteomes" id="UP000722791"/>
    </source>
</evidence>
<feature type="region of interest" description="Disordered" evidence="2">
    <location>
        <begin position="95"/>
        <end position="183"/>
    </location>
</feature>
<feature type="compositionally biased region" description="Low complexity" evidence="2">
    <location>
        <begin position="168"/>
        <end position="178"/>
    </location>
</feature>
<reference evidence="3" key="1">
    <citation type="journal article" date="2021" name="Proc. Natl. Acad. Sci. U.S.A.">
        <title>Three genomes in the algal genus Volvox reveal the fate of a haploid sex-determining region after a transition to homothallism.</title>
        <authorList>
            <person name="Yamamoto K."/>
            <person name="Hamaji T."/>
            <person name="Kawai-Toyooka H."/>
            <person name="Matsuzaki R."/>
            <person name="Takahashi F."/>
            <person name="Nishimura Y."/>
            <person name="Kawachi M."/>
            <person name="Noguchi H."/>
            <person name="Minakuchi Y."/>
            <person name="Umen J.G."/>
            <person name="Toyoda A."/>
            <person name="Nozaki H."/>
        </authorList>
    </citation>
    <scope>NUCLEOTIDE SEQUENCE</scope>
    <source>
        <strain evidence="3">NIES-3785</strain>
    </source>
</reference>
<gene>
    <name evidence="3" type="ORF">Vretimale_676</name>
</gene>
<feature type="region of interest" description="Disordered" evidence="2">
    <location>
        <begin position="332"/>
        <end position="354"/>
    </location>
</feature>
<feature type="coiled-coil region" evidence="1">
    <location>
        <begin position="231"/>
        <end position="265"/>
    </location>
</feature>
<evidence type="ECO:0000256" key="2">
    <source>
        <dbReference type="SAM" id="MobiDB-lite"/>
    </source>
</evidence>
<feature type="compositionally biased region" description="Basic and acidic residues" evidence="2">
    <location>
        <begin position="473"/>
        <end position="496"/>
    </location>
</feature>
<accession>A0A8J4G106</accession>
<dbReference type="AlphaFoldDB" id="A0A8J4G106"/>
<keyword evidence="1" id="KW-0175">Coiled coil</keyword>
<sequence>MDSRKGELVYNRTALDARGFSIPGGGDRLHLWAISGFEVTDGTIISMAATCFNSTIWFGCCTAAEVVTQLMEEVGAVLTQQQLLEYIQESLDNCNRQPSFPGQRQQIQQPLHPTQQTQAPTGCSQPLQRHQPQQQQQQPALTLTLPFQEPSCGPGAKGPGAAPGGSSGSSSSGTSAGCGSEGGDGSSGAFVSVLLPRSRFGGSEVTVRLPCKGDMVRVSGREAENACMALVANLIRQSDEQREEMDSLASELFQTAEENRRLRAQLDAQTNGSNGAEGRTVREQYGLAGAPPLPPAATAKRLRSAASVGLAMQLQVASEAVTAGNVSTALAPVPDGLPNPHGSQSNGGFGARRLGSQSDTVAMAGLLSGLLASGREGEGAHAGGTSLLGYAVSQALSAAATGAVNKPAAAAAGLEVVGGVMALQAGAWGPSPSSLVGKGGPMGNVGTNAAADGGVIDEGAPEPSARVSEQLEAEEKGGTGTREGPEELLPARRDPSRVGVSIRKTGRGSSRGGRGLTRH</sequence>
<dbReference type="Proteomes" id="UP000722791">
    <property type="component" value="Unassembled WGS sequence"/>
</dbReference>
<feature type="compositionally biased region" description="Low complexity" evidence="2">
    <location>
        <begin position="97"/>
        <end position="154"/>
    </location>
</feature>
<feature type="compositionally biased region" description="Gly residues" evidence="2">
    <location>
        <begin position="155"/>
        <end position="167"/>
    </location>
</feature>
<protein>
    <submittedName>
        <fullName evidence="3">Uncharacterized protein</fullName>
    </submittedName>
</protein>
<comment type="caution">
    <text evidence="3">The sequence shown here is derived from an EMBL/GenBank/DDBJ whole genome shotgun (WGS) entry which is preliminary data.</text>
</comment>
<feature type="region of interest" description="Disordered" evidence="2">
    <location>
        <begin position="446"/>
        <end position="519"/>
    </location>
</feature>
<feature type="compositionally biased region" description="Gly residues" evidence="2">
    <location>
        <begin position="509"/>
        <end position="519"/>
    </location>
</feature>